<dbReference type="Proteomes" id="UP000027442">
    <property type="component" value="Unassembled WGS sequence"/>
</dbReference>
<evidence type="ECO:0000313" key="2">
    <source>
        <dbReference type="Proteomes" id="UP000027442"/>
    </source>
</evidence>
<sequence>MLIFFSKFAAEKRDKKLDKVDISYNVFKETSSVDNTVGIRLAIKIYSRISYMVRRWISVVRW</sequence>
<accession>A0A069QDD7</accession>
<name>A0A069QDD7_HOYLO</name>
<keyword evidence="2" id="KW-1185">Reference proteome</keyword>
<comment type="caution">
    <text evidence="1">The sequence shown here is derived from an EMBL/GenBank/DDBJ whole genome shotgun (WGS) entry which is preliminary data.</text>
</comment>
<organism evidence="1 2">
    <name type="scientific">Hoylesella loescheii DSM 19665 = JCM 12249 = ATCC 15930</name>
    <dbReference type="NCBI Taxonomy" id="1122985"/>
    <lineage>
        <taxon>Bacteria</taxon>
        <taxon>Pseudomonadati</taxon>
        <taxon>Bacteroidota</taxon>
        <taxon>Bacteroidia</taxon>
        <taxon>Bacteroidales</taxon>
        <taxon>Prevotellaceae</taxon>
        <taxon>Hoylesella</taxon>
    </lineage>
</organism>
<dbReference type="EMBL" id="JNGW01000137">
    <property type="protein sequence ID" value="KDR50810.1"/>
    <property type="molecule type" value="Genomic_DNA"/>
</dbReference>
<reference evidence="1 2" key="1">
    <citation type="submission" date="2013-08" db="EMBL/GenBank/DDBJ databases">
        <authorList>
            <person name="Weinstock G."/>
            <person name="Sodergren E."/>
            <person name="Wylie T."/>
            <person name="Fulton L."/>
            <person name="Fulton R."/>
            <person name="Fronick C."/>
            <person name="O'Laughlin M."/>
            <person name="Godfrey J."/>
            <person name="Miner T."/>
            <person name="Herter B."/>
            <person name="Appelbaum E."/>
            <person name="Cordes M."/>
            <person name="Lek S."/>
            <person name="Wollam A."/>
            <person name="Pepin K.H."/>
            <person name="Palsikar V.B."/>
            <person name="Mitreva M."/>
            <person name="Wilson R.K."/>
        </authorList>
    </citation>
    <scope>NUCLEOTIDE SEQUENCE [LARGE SCALE GENOMIC DNA]</scope>
    <source>
        <strain evidence="1 2">ATCC 15930</strain>
    </source>
</reference>
<proteinExistence type="predicted"/>
<dbReference type="PATRIC" id="fig|1122985.7.peg.3224"/>
<gene>
    <name evidence="1" type="ORF">HMPREF1991_03117</name>
</gene>
<dbReference type="HOGENOM" id="CLU_2900427_0_0_10"/>
<protein>
    <submittedName>
        <fullName evidence="1">Uncharacterized protein</fullName>
    </submittedName>
</protein>
<evidence type="ECO:0000313" key="1">
    <source>
        <dbReference type="EMBL" id="KDR50810.1"/>
    </source>
</evidence>
<dbReference type="AlphaFoldDB" id="A0A069QDD7"/>